<evidence type="ECO:0000256" key="4">
    <source>
        <dbReference type="ARBA" id="ARBA00022833"/>
    </source>
</evidence>
<dbReference type="OrthoDB" id="427030at2759"/>
<dbReference type="InterPro" id="IPR013087">
    <property type="entry name" value="Znf_C2H2_type"/>
</dbReference>
<accession>A0A6P8Z106</accession>
<evidence type="ECO:0000256" key="1">
    <source>
        <dbReference type="ARBA" id="ARBA00022723"/>
    </source>
</evidence>
<dbReference type="FunFam" id="3.30.160.60:FF:000557">
    <property type="entry name" value="zinc finger and SCAN domain-containing protein 29"/>
    <property type="match status" value="2"/>
</dbReference>
<dbReference type="SMART" id="SM00355">
    <property type="entry name" value="ZnF_C2H2"/>
    <property type="match status" value="6"/>
</dbReference>
<evidence type="ECO:0000256" key="5">
    <source>
        <dbReference type="PROSITE-ProRule" id="PRU00042"/>
    </source>
</evidence>
<dbReference type="RefSeq" id="XP_034246148.1">
    <property type="nucleotide sequence ID" value="XM_034390257.1"/>
</dbReference>
<dbReference type="GO" id="GO:0008270">
    <property type="term" value="F:zinc ion binding"/>
    <property type="evidence" value="ECO:0007669"/>
    <property type="project" value="UniProtKB-KW"/>
</dbReference>
<feature type="domain" description="C2H2-type" evidence="7">
    <location>
        <begin position="232"/>
        <end position="259"/>
    </location>
</feature>
<dbReference type="AlphaFoldDB" id="A0A6P8Z106"/>
<dbReference type="Proteomes" id="UP000515158">
    <property type="component" value="Unplaced"/>
</dbReference>
<protein>
    <submittedName>
        <fullName evidence="9 10">Zinc finger protein 765-like</fullName>
    </submittedName>
</protein>
<dbReference type="RefSeq" id="XP_034246133.1">
    <property type="nucleotide sequence ID" value="XM_034390242.1"/>
</dbReference>
<dbReference type="PANTHER" id="PTHR46105">
    <property type="entry name" value="AGAP004733-PA"/>
    <property type="match status" value="1"/>
</dbReference>
<organism evidence="10">
    <name type="scientific">Thrips palmi</name>
    <name type="common">Melon thrips</name>
    <dbReference type="NCBI Taxonomy" id="161013"/>
    <lineage>
        <taxon>Eukaryota</taxon>
        <taxon>Metazoa</taxon>
        <taxon>Ecdysozoa</taxon>
        <taxon>Arthropoda</taxon>
        <taxon>Hexapoda</taxon>
        <taxon>Insecta</taxon>
        <taxon>Pterygota</taxon>
        <taxon>Neoptera</taxon>
        <taxon>Paraneoptera</taxon>
        <taxon>Thysanoptera</taxon>
        <taxon>Terebrantia</taxon>
        <taxon>Thripoidea</taxon>
        <taxon>Thripidae</taxon>
        <taxon>Thrips</taxon>
    </lineage>
</organism>
<keyword evidence="1" id="KW-0479">Metal-binding</keyword>
<evidence type="ECO:0000313" key="8">
    <source>
        <dbReference type="Proteomes" id="UP000515158"/>
    </source>
</evidence>
<keyword evidence="3 5" id="KW-0863">Zinc-finger</keyword>
<dbReference type="RefSeq" id="XP_034246158.1">
    <property type="nucleotide sequence ID" value="XM_034390267.1"/>
</dbReference>
<dbReference type="Pfam" id="PF00096">
    <property type="entry name" value="zf-C2H2"/>
    <property type="match status" value="6"/>
</dbReference>
<keyword evidence="8" id="KW-1185">Reference proteome</keyword>
<dbReference type="SUPFAM" id="SSF57667">
    <property type="entry name" value="beta-beta-alpha zinc fingers"/>
    <property type="match status" value="4"/>
</dbReference>
<dbReference type="Gene3D" id="3.30.160.60">
    <property type="entry name" value="Classic Zinc Finger"/>
    <property type="match status" value="5"/>
</dbReference>
<evidence type="ECO:0000256" key="3">
    <source>
        <dbReference type="ARBA" id="ARBA00022771"/>
    </source>
</evidence>
<evidence type="ECO:0000313" key="9">
    <source>
        <dbReference type="RefSeq" id="XP_034246133.1"/>
    </source>
</evidence>
<dbReference type="GO" id="GO:0000981">
    <property type="term" value="F:DNA-binding transcription factor activity, RNA polymerase II-specific"/>
    <property type="evidence" value="ECO:0007669"/>
    <property type="project" value="TreeGrafter"/>
</dbReference>
<dbReference type="InterPro" id="IPR036236">
    <property type="entry name" value="Znf_C2H2_sf"/>
</dbReference>
<dbReference type="InterPro" id="IPR050457">
    <property type="entry name" value="ZnFinger_BTB_dom_contain"/>
</dbReference>
<feature type="domain" description="C2H2-type" evidence="7">
    <location>
        <begin position="204"/>
        <end position="231"/>
    </location>
</feature>
<reference evidence="9 10" key="1">
    <citation type="submission" date="2025-04" db="UniProtKB">
        <authorList>
            <consortium name="RefSeq"/>
        </authorList>
    </citation>
    <scope>IDENTIFICATION</scope>
    <source>
        <tissue evidence="9 10">Total insect</tissue>
    </source>
</reference>
<evidence type="ECO:0000256" key="2">
    <source>
        <dbReference type="ARBA" id="ARBA00022737"/>
    </source>
</evidence>
<dbReference type="PANTHER" id="PTHR46105:SF28">
    <property type="entry name" value="ZINC FINGER PROTEIN 37-LIKE"/>
    <property type="match status" value="1"/>
</dbReference>
<feature type="domain" description="C2H2-type" evidence="7">
    <location>
        <begin position="260"/>
        <end position="287"/>
    </location>
</feature>
<dbReference type="GO" id="GO:0000978">
    <property type="term" value="F:RNA polymerase II cis-regulatory region sequence-specific DNA binding"/>
    <property type="evidence" value="ECO:0007669"/>
    <property type="project" value="TreeGrafter"/>
</dbReference>
<gene>
    <name evidence="9 10 11" type="primary">LOC117648073</name>
</gene>
<feature type="region of interest" description="Disordered" evidence="6">
    <location>
        <begin position="140"/>
        <end position="162"/>
    </location>
</feature>
<evidence type="ECO:0000256" key="6">
    <source>
        <dbReference type="SAM" id="MobiDB-lite"/>
    </source>
</evidence>
<name>A0A6P8Z106_THRPL</name>
<dbReference type="FunFam" id="3.30.160.60:FF:001963">
    <property type="entry name" value="Replication initiator 1"/>
    <property type="match status" value="1"/>
</dbReference>
<feature type="domain" description="C2H2-type" evidence="7">
    <location>
        <begin position="288"/>
        <end position="315"/>
    </location>
</feature>
<keyword evidence="4" id="KW-0862">Zinc</keyword>
<proteinExistence type="predicted"/>
<dbReference type="KEGG" id="tpal:117648073"/>
<feature type="domain" description="C2H2-type" evidence="7">
    <location>
        <begin position="315"/>
        <end position="343"/>
    </location>
</feature>
<evidence type="ECO:0000259" key="7">
    <source>
        <dbReference type="PROSITE" id="PS50157"/>
    </source>
</evidence>
<feature type="domain" description="C2H2-type" evidence="7">
    <location>
        <begin position="176"/>
        <end position="203"/>
    </location>
</feature>
<dbReference type="PROSITE" id="PS50157">
    <property type="entry name" value="ZINC_FINGER_C2H2_2"/>
    <property type="match status" value="6"/>
</dbReference>
<sequence>MDQQLQQQHEQQCAGVSENYISPAWLCTPHIKVESDVDVYRCQTSLYDLNNSHPTNCVPQSNSTYVNGPTMNCSPNDCGTNKILSVGHDSSTYHEQNNLSTAQQPAIQGFGNNQESEERMKLKNQGNVEYHRKQAFDLTCRSKSPSKEEESSSSDSQLTVDETLNVEGQTRFSTKTTCEICGKVLSSLSSYYVHMKVHSGNKPYACTYCEATFCRKPYLEVHMRTHTGERPFACVTCNKRFSQKSSLNTHKRVHTGERPYSCDICQKTFAVKSYVTAHRWTHISEKPLDCQHCDLKFTSKNLFNLHIRTHIDQNHECNICGRTFMKDSYLIRHQNKVHREPNFQTHINQDHLVCPPETDPT</sequence>
<dbReference type="GeneID" id="117648073"/>
<dbReference type="GO" id="GO:0005634">
    <property type="term" value="C:nucleus"/>
    <property type="evidence" value="ECO:0007669"/>
    <property type="project" value="UniProtKB-SubCell"/>
</dbReference>
<keyword evidence="2" id="KW-0677">Repeat</keyword>
<evidence type="ECO:0000313" key="11">
    <source>
        <dbReference type="RefSeq" id="XP_034246158.1"/>
    </source>
</evidence>
<evidence type="ECO:0000313" key="10">
    <source>
        <dbReference type="RefSeq" id="XP_034246148.1"/>
    </source>
</evidence>
<dbReference type="PROSITE" id="PS00028">
    <property type="entry name" value="ZINC_FINGER_C2H2_1"/>
    <property type="match status" value="5"/>
</dbReference>